<reference evidence="2 3" key="1">
    <citation type="journal article" date="2021" name="Genome Biol.">
        <title>AFLAP: assembly-free linkage analysis pipeline using k-mers from genome sequencing data.</title>
        <authorList>
            <person name="Fletcher K."/>
            <person name="Zhang L."/>
            <person name="Gil J."/>
            <person name="Han R."/>
            <person name="Cavanaugh K."/>
            <person name="Michelmore R."/>
        </authorList>
    </citation>
    <scope>NUCLEOTIDE SEQUENCE [LARGE SCALE GENOMIC DNA]</scope>
    <source>
        <strain evidence="2 3">SF5</strain>
    </source>
</reference>
<name>A0A976FNC8_BRELC</name>
<dbReference type="GeneID" id="94350509"/>
<dbReference type="EMBL" id="SHOA02000019">
    <property type="protein sequence ID" value="TDH70012.1"/>
    <property type="molecule type" value="Genomic_DNA"/>
</dbReference>
<evidence type="ECO:0000313" key="2">
    <source>
        <dbReference type="EMBL" id="TDH70012.1"/>
    </source>
</evidence>
<dbReference type="Proteomes" id="UP000294530">
    <property type="component" value="Unassembled WGS sequence"/>
</dbReference>
<evidence type="ECO:0000256" key="1">
    <source>
        <dbReference type="SAM" id="MobiDB-lite"/>
    </source>
</evidence>
<comment type="caution">
    <text evidence="2">The sequence shown here is derived from an EMBL/GenBank/DDBJ whole genome shotgun (WGS) entry which is preliminary data.</text>
</comment>
<dbReference type="RefSeq" id="XP_067819511.1">
    <property type="nucleotide sequence ID" value="XM_067964838.1"/>
</dbReference>
<protein>
    <submittedName>
        <fullName evidence="2">Uncharacterized protein</fullName>
    </submittedName>
</protein>
<keyword evidence="3" id="KW-1185">Reference proteome</keyword>
<sequence length="117" mass="12228">MMATRTAAATAAMETRIATLTSAAAMAIMIATRTAAATAAMRTRIATTTSAATSAAATRHLTKLLAFFSNSFVGIVVEGESRIIKTSEKGLKSTVSWVDPSEERSEADRPAAYSEPV</sequence>
<dbReference type="AlphaFoldDB" id="A0A976FNC8"/>
<organism evidence="2 3">
    <name type="scientific">Bremia lactucae</name>
    <name type="common">Lettuce downy mildew</name>
    <dbReference type="NCBI Taxonomy" id="4779"/>
    <lineage>
        <taxon>Eukaryota</taxon>
        <taxon>Sar</taxon>
        <taxon>Stramenopiles</taxon>
        <taxon>Oomycota</taxon>
        <taxon>Peronosporomycetes</taxon>
        <taxon>Peronosporales</taxon>
        <taxon>Peronosporaceae</taxon>
        <taxon>Bremia</taxon>
    </lineage>
</organism>
<proteinExistence type="predicted"/>
<accession>A0A976FNC8</accession>
<gene>
    <name evidence="2" type="ORF">CCR75_006770</name>
</gene>
<feature type="region of interest" description="Disordered" evidence="1">
    <location>
        <begin position="89"/>
        <end position="117"/>
    </location>
</feature>
<dbReference type="KEGG" id="blac:94350509"/>
<evidence type="ECO:0000313" key="3">
    <source>
        <dbReference type="Proteomes" id="UP000294530"/>
    </source>
</evidence>